<reference evidence="8" key="1">
    <citation type="journal article" date="2023" name="Plant J.">
        <title>The genome of the king protea, Protea cynaroides.</title>
        <authorList>
            <person name="Chang J."/>
            <person name="Duong T.A."/>
            <person name="Schoeman C."/>
            <person name="Ma X."/>
            <person name="Roodt D."/>
            <person name="Barker N."/>
            <person name="Li Z."/>
            <person name="Van de Peer Y."/>
            <person name="Mizrachi E."/>
        </authorList>
    </citation>
    <scope>NUCLEOTIDE SEQUENCE</scope>
    <source>
        <tissue evidence="8">Young leaves</tissue>
    </source>
</reference>
<gene>
    <name evidence="8" type="ORF">NE237_024378</name>
</gene>
<evidence type="ECO:0000256" key="1">
    <source>
        <dbReference type="ARBA" id="ARBA00004141"/>
    </source>
</evidence>
<dbReference type="PANTHER" id="PTHR31766">
    <property type="entry name" value="GLABROUS1 ENHANCER-BINDING PROTEIN-LIKE 2"/>
    <property type="match status" value="1"/>
</dbReference>
<evidence type="ECO:0000313" key="8">
    <source>
        <dbReference type="EMBL" id="KAJ4964439.1"/>
    </source>
</evidence>
<keyword evidence="9" id="KW-1185">Reference proteome</keyword>
<dbReference type="OrthoDB" id="204175at2759"/>
<dbReference type="InterPro" id="IPR040327">
    <property type="entry name" value="At5g14285-like"/>
</dbReference>
<dbReference type="EMBL" id="JAMYWD010000008">
    <property type="protein sequence ID" value="KAJ4964439.1"/>
    <property type="molecule type" value="Genomic_DNA"/>
</dbReference>
<feature type="domain" description="TLC" evidence="7">
    <location>
        <begin position="26"/>
        <end position="213"/>
    </location>
</feature>
<dbReference type="PANTHER" id="PTHR31766:SF2">
    <property type="entry name" value="GLABROUS1 ENHANCER-BINDING PROTEIN-LIKE 2"/>
    <property type="match status" value="1"/>
</dbReference>
<dbReference type="Pfam" id="PF03798">
    <property type="entry name" value="TRAM_LAG1_CLN8"/>
    <property type="match status" value="1"/>
</dbReference>
<evidence type="ECO:0000256" key="3">
    <source>
        <dbReference type="ARBA" id="ARBA00022989"/>
    </source>
</evidence>
<accession>A0A9Q0HEJ4</accession>
<organism evidence="8 9">
    <name type="scientific">Protea cynaroides</name>
    <dbReference type="NCBI Taxonomy" id="273540"/>
    <lineage>
        <taxon>Eukaryota</taxon>
        <taxon>Viridiplantae</taxon>
        <taxon>Streptophyta</taxon>
        <taxon>Embryophyta</taxon>
        <taxon>Tracheophyta</taxon>
        <taxon>Spermatophyta</taxon>
        <taxon>Magnoliopsida</taxon>
        <taxon>Proteales</taxon>
        <taxon>Proteaceae</taxon>
        <taxon>Protea</taxon>
    </lineage>
</organism>
<name>A0A9Q0HEJ4_9MAGN</name>
<feature type="transmembrane region" description="Helical" evidence="6">
    <location>
        <begin position="34"/>
        <end position="53"/>
    </location>
</feature>
<keyword evidence="3 6" id="KW-1133">Transmembrane helix</keyword>
<feature type="transmembrane region" description="Helical" evidence="6">
    <location>
        <begin position="166"/>
        <end position="187"/>
    </location>
</feature>
<comment type="caution">
    <text evidence="8">The sequence shown here is derived from an EMBL/GenBank/DDBJ whole genome shotgun (WGS) entry which is preliminary data.</text>
</comment>
<dbReference type="AlphaFoldDB" id="A0A9Q0HEJ4"/>
<evidence type="ECO:0000256" key="6">
    <source>
        <dbReference type="SAM" id="Phobius"/>
    </source>
</evidence>
<protein>
    <recommendedName>
        <fullName evidence="7">TLC domain-containing protein</fullName>
    </recommendedName>
</protein>
<proteinExistence type="predicted"/>
<keyword evidence="4 5" id="KW-0472">Membrane</keyword>
<dbReference type="SMART" id="SM00724">
    <property type="entry name" value="TLC"/>
    <property type="match status" value="1"/>
</dbReference>
<feature type="transmembrane region" description="Helical" evidence="6">
    <location>
        <begin position="6"/>
        <end position="22"/>
    </location>
</feature>
<evidence type="ECO:0000259" key="7">
    <source>
        <dbReference type="PROSITE" id="PS50922"/>
    </source>
</evidence>
<dbReference type="Proteomes" id="UP001141806">
    <property type="component" value="Unassembled WGS sequence"/>
</dbReference>
<evidence type="ECO:0000256" key="2">
    <source>
        <dbReference type="ARBA" id="ARBA00022692"/>
    </source>
</evidence>
<keyword evidence="2 5" id="KW-0812">Transmembrane</keyword>
<dbReference type="InterPro" id="IPR006634">
    <property type="entry name" value="TLC-dom"/>
</dbReference>
<evidence type="ECO:0000256" key="5">
    <source>
        <dbReference type="PROSITE-ProRule" id="PRU00205"/>
    </source>
</evidence>
<evidence type="ECO:0000313" key="9">
    <source>
        <dbReference type="Proteomes" id="UP001141806"/>
    </source>
</evidence>
<sequence>METLRSSVSTLPMFLLIFLVIYRSPHNQLEASSCLISLAQGTLACLLADFAILQIEQSQRGFASPNTIFQNTVLEFSIAYFLMDLLHYLIFFPSDILFIAHHLVTLFMFLTCKYMVFHGAFTLLVLLFLAEITSGCQNIWTLANACRVDVPTTTKLYELSSPPFYVIYYVVRGLMGPVFIYRMGIFYKSDPADNMIQRWLTVPGWLYLAFLVG</sequence>
<dbReference type="PROSITE" id="PS50922">
    <property type="entry name" value="TLC"/>
    <property type="match status" value="1"/>
</dbReference>
<feature type="transmembrane region" description="Helical" evidence="6">
    <location>
        <begin position="103"/>
        <end position="130"/>
    </location>
</feature>
<feature type="transmembrane region" description="Helical" evidence="6">
    <location>
        <begin position="73"/>
        <end position="91"/>
    </location>
</feature>
<dbReference type="GO" id="GO:0016020">
    <property type="term" value="C:membrane"/>
    <property type="evidence" value="ECO:0007669"/>
    <property type="project" value="UniProtKB-SubCell"/>
</dbReference>
<evidence type="ECO:0000256" key="4">
    <source>
        <dbReference type="ARBA" id="ARBA00023136"/>
    </source>
</evidence>
<comment type="subcellular location">
    <subcellularLocation>
        <location evidence="1">Membrane</location>
        <topology evidence="1">Multi-pass membrane protein</topology>
    </subcellularLocation>
</comment>